<feature type="compositionally biased region" description="Low complexity" evidence="1">
    <location>
        <begin position="25"/>
        <end position="37"/>
    </location>
</feature>
<evidence type="ECO:0000313" key="3">
    <source>
        <dbReference type="Proteomes" id="UP001152795"/>
    </source>
</evidence>
<dbReference type="SMART" id="SM01025">
    <property type="entry name" value="BEN"/>
    <property type="match status" value="1"/>
</dbReference>
<gene>
    <name evidence="2" type="ORF">PACLA_8A011472</name>
</gene>
<sequence length="179" mass="19409">MEISFPPMAMNKTQKTPPTNAPAKTNVTNTSAVNATTLPPTAVNDTPSSSPLSYFEGGNGKQELCPGSGVFIPTIKLRQCHHKSGSDLKVLFHCLIEHFFSEETLAMSVAFGNRVLPTGKQVLDPNIVSAIKGYLLASAKIFHVAPLESIKLNKMFTNKCTCAQTKLKKKLMAFPTKTK</sequence>
<protein>
    <submittedName>
        <fullName evidence="2">Uncharacterized protein</fullName>
    </submittedName>
</protein>
<evidence type="ECO:0000313" key="2">
    <source>
        <dbReference type="EMBL" id="CAB4012448.1"/>
    </source>
</evidence>
<dbReference type="EMBL" id="CACRXK020007513">
    <property type="protein sequence ID" value="CAB4012448.1"/>
    <property type="molecule type" value="Genomic_DNA"/>
</dbReference>
<dbReference type="AlphaFoldDB" id="A0A6S7JNW5"/>
<dbReference type="InterPro" id="IPR018379">
    <property type="entry name" value="BEN_domain"/>
</dbReference>
<proteinExistence type="predicted"/>
<feature type="region of interest" description="Disordered" evidence="1">
    <location>
        <begin position="1"/>
        <end position="53"/>
    </location>
</feature>
<dbReference type="Proteomes" id="UP001152795">
    <property type="component" value="Unassembled WGS sequence"/>
</dbReference>
<dbReference type="OrthoDB" id="10015439at2759"/>
<organism evidence="2 3">
    <name type="scientific">Paramuricea clavata</name>
    <name type="common">Red gorgonian</name>
    <name type="synonym">Violescent sea-whip</name>
    <dbReference type="NCBI Taxonomy" id="317549"/>
    <lineage>
        <taxon>Eukaryota</taxon>
        <taxon>Metazoa</taxon>
        <taxon>Cnidaria</taxon>
        <taxon>Anthozoa</taxon>
        <taxon>Octocorallia</taxon>
        <taxon>Malacalcyonacea</taxon>
        <taxon>Plexauridae</taxon>
        <taxon>Paramuricea</taxon>
    </lineage>
</organism>
<dbReference type="GO" id="GO:0003677">
    <property type="term" value="F:DNA binding"/>
    <property type="evidence" value="ECO:0007669"/>
    <property type="project" value="InterPro"/>
</dbReference>
<feature type="compositionally biased region" description="Polar residues" evidence="1">
    <location>
        <begin position="43"/>
        <end position="52"/>
    </location>
</feature>
<comment type="caution">
    <text evidence="2">The sequence shown here is derived from an EMBL/GenBank/DDBJ whole genome shotgun (WGS) entry which is preliminary data.</text>
</comment>
<name>A0A6S7JNW5_PARCT</name>
<accession>A0A6S7JNW5</accession>
<evidence type="ECO:0000256" key="1">
    <source>
        <dbReference type="SAM" id="MobiDB-lite"/>
    </source>
</evidence>
<keyword evidence="3" id="KW-1185">Reference proteome</keyword>
<dbReference type="Gene3D" id="1.10.10.2590">
    <property type="entry name" value="BEN domain"/>
    <property type="match status" value="1"/>
</dbReference>
<dbReference type="PROSITE" id="PS51457">
    <property type="entry name" value="BEN"/>
    <property type="match status" value="1"/>
</dbReference>
<reference evidence="2" key="1">
    <citation type="submission" date="2020-04" db="EMBL/GenBank/DDBJ databases">
        <authorList>
            <person name="Alioto T."/>
            <person name="Alioto T."/>
            <person name="Gomez Garrido J."/>
        </authorList>
    </citation>
    <scope>NUCLEOTIDE SEQUENCE</scope>
    <source>
        <strain evidence="2">A484AB</strain>
    </source>
</reference>